<accession>A0A8D8AJE7</accession>
<evidence type="ECO:0000313" key="2">
    <source>
        <dbReference type="EMBL" id="CAG6455316.1"/>
    </source>
</evidence>
<name>A0A8D8AJE7_CULPI</name>
<dbReference type="AlphaFoldDB" id="A0A8D8AJE7"/>
<proteinExistence type="predicted"/>
<feature type="region of interest" description="Disordered" evidence="1">
    <location>
        <begin position="84"/>
        <end position="113"/>
    </location>
</feature>
<organism evidence="2">
    <name type="scientific">Culex pipiens</name>
    <name type="common">House mosquito</name>
    <dbReference type="NCBI Taxonomy" id="7175"/>
    <lineage>
        <taxon>Eukaryota</taxon>
        <taxon>Metazoa</taxon>
        <taxon>Ecdysozoa</taxon>
        <taxon>Arthropoda</taxon>
        <taxon>Hexapoda</taxon>
        <taxon>Insecta</taxon>
        <taxon>Pterygota</taxon>
        <taxon>Neoptera</taxon>
        <taxon>Endopterygota</taxon>
        <taxon>Diptera</taxon>
        <taxon>Nematocera</taxon>
        <taxon>Culicoidea</taxon>
        <taxon>Culicidae</taxon>
        <taxon>Culicinae</taxon>
        <taxon>Culicini</taxon>
        <taxon>Culex</taxon>
        <taxon>Culex</taxon>
    </lineage>
</organism>
<reference evidence="2" key="1">
    <citation type="submission" date="2021-05" db="EMBL/GenBank/DDBJ databases">
        <authorList>
            <person name="Alioto T."/>
            <person name="Alioto T."/>
            <person name="Gomez Garrido J."/>
        </authorList>
    </citation>
    <scope>NUCLEOTIDE SEQUENCE</scope>
</reference>
<protein>
    <submittedName>
        <fullName evidence="2">(northern house mosquito) hypothetical protein</fullName>
    </submittedName>
</protein>
<evidence type="ECO:0000256" key="1">
    <source>
        <dbReference type="SAM" id="MobiDB-lite"/>
    </source>
</evidence>
<sequence>MKKQSGRVLSCDHLQMEQRSTLKPFSFHRTKLNFCSSATIQTCHKHKLHQGRHSTAFRTIIIIMLPLEIGLLGQTTDEVHAHTRHSAKAKTAAMTDSRGHETPSFFNFAHRPR</sequence>
<dbReference type="EMBL" id="HBUE01028253">
    <property type="protein sequence ID" value="CAG6455316.1"/>
    <property type="molecule type" value="Transcribed_RNA"/>
</dbReference>